<organism evidence="1 2">
    <name type="scientific">Sphingobacterium alimentarium</name>
    <dbReference type="NCBI Taxonomy" id="797292"/>
    <lineage>
        <taxon>Bacteria</taxon>
        <taxon>Pseudomonadati</taxon>
        <taxon>Bacteroidota</taxon>
        <taxon>Sphingobacteriia</taxon>
        <taxon>Sphingobacteriales</taxon>
        <taxon>Sphingobacteriaceae</taxon>
        <taxon>Sphingobacterium</taxon>
    </lineage>
</organism>
<dbReference type="AlphaFoldDB" id="A0A4R3VYM7"/>
<sequence length="138" mass="15783">MRWLIYISFVFLLLTIALSCVNNQKSLAAKENNEAMKQLSVNISGMYSGNLPCVDCEAINTMLELNPDNSYVLRYIYEGKSNDQFVKKGEWSMEKNTLSLEGVDYQYKVNSDYLLQLDLSGNEIKGDLAEKYQLSRVK</sequence>
<dbReference type="EMBL" id="SMBZ01000019">
    <property type="protein sequence ID" value="TCV13647.1"/>
    <property type="molecule type" value="Genomic_DNA"/>
</dbReference>
<protein>
    <submittedName>
        <fullName evidence="1">NlpE-like protein</fullName>
    </submittedName>
</protein>
<dbReference type="RefSeq" id="WP_132777620.1">
    <property type="nucleotide sequence ID" value="NZ_SMBZ01000019.1"/>
</dbReference>
<gene>
    <name evidence="1" type="ORF">EDC17_10193</name>
</gene>
<comment type="caution">
    <text evidence="1">The sequence shown here is derived from an EMBL/GenBank/DDBJ whole genome shotgun (WGS) entry which is preliminary data.</text>
</comment>
<name>A0A4R3VYM7_9SPHI</name>
<dbReference type="Pfam" id="PF04170">
    <property type="entry name" value="NlpE"/>
    <property type="match status" value="1"/>
</dbReference>
<evidence type="ECO:0000313" key="2">
    <source>
        <dbReference type="Proteomes" id="UP000295197"/>
    </source>
</evidence>
<dbReference type="Gene3D" id="2.40.128.640">
    <property type="match status" value="1"/>
</dbReference>
<reference evidence="1 2" key="1">
    <citation type="submission" date="2019-03" db="EMBL/GenBank/DDBJ databases">
        <title>Genomic Encyclopedia of Type Strains, Phase IV (KMG-IV): sequencing the most valuable type-strain genomes for metagenomic binning, comparative biology and taxonomic classification.</title>
        <authorList>
            <person name="Goeker M."/>
        </authorList>
    </citation>
    <scope>NUCLEOTIDE SEQUENCE [LARGE SCALE GENOMIC DNA]</scope>
    <source>
        <strain evidence="1 2">DSM 22362</strain>
    </source>
</reference>
<accession>A0A4R3VYM7</accession>
<dbReference type="InterPro" id="IPR007298">
    <property type="entry name" value="Cu-R_lipoprotein_NlpE"/>
</dbReference>
<proteinExistence type="predicted"/>
<dbReference type="PROSITE" id="PS51257">
    <property type="entry name" value="PROKAR_LIPOPROTEIN"/>
    <property type="match status" value="1"/>
</dbReference>
<evidence type="ECO:0000313" key="1">
    <source>
        <dbReference type="EMBL" id="TCV13647.1"/>
    </source>
</evidence>
<dbReference type="Proteomes" id="UP000295197">
    <property type="component" value="Unassembled WGS sequence"/>
</dbReference>
<dbReference type="OrthoDB" id="5348860at2"/>
<keyword evidence="2" id="KW-1185">Reference proteome</keyword>